<accession>A0AA40CI05</accession>
<keyword evidence="4" id="KW-1185">Reference proteome</keyword>
<gene>
    <name evidence="3" type="ORF">B0T16DRAFT_338631</name>
</gene>
<evidence type="ECO:0000313" key="4">
    <source>
        <dbReference type="Proteomes" id="UP001174936"/>
    </source>
</evidence>
<proteinExistence type="inferred from homology"/>
<dbReference type="SUPFAM" id="SSF51735">
    <property type="entry name" value="NAD(P)-binding Rossmann-fold domains"/>
    <property type="match status" value="1"/>
</dbReference>
<comment type="similarity">
    <text evidence="1">Belongs to the short-chain dehydrogenases/reductases (SDR) family.</text>
</comment>
<reference evidence="3" key="1">
    <citation type="submission" date="2023-06" db="EMBL/GenBank/DDBJ databases">
        <title>Genome-scale phylogeny and comparative genomics of the fungal order Sordariales.</title>
        <authorList>
            <consortium name="Lawrence Berkeley National Laboratory"/>
            <person name="Hensen N."/>
            <person name="Bonometti L."/>
            <person name="Westerberg I."/>
            <person name="Brannstrom I.O."/>
            <person name="Guillou S."/>
            <person name="Cros-Aarteil S."/>
            <person name="Calhoun S."/>
            <person name="Haridas S."/>
            <person name="Kuo A."/>
            <person name="Mondo S."/>
            <person name="Pangilinan J."/>
            <person name="Riley R."/>
            <person name="Labutti K."/>
            <person name="Andreopoulos B."/>
            <person name="Lipzen A."/>
            <person name="Chen C."/>
            <person name="Yanf M."/>
            <person name="Daum C."/>
            <person name="Ng V."/>
            <person name="Clum A."/>
            <person name="Steindorff A."/>
            <person name="Ohm R."/>
            <person name="Martin F."/>
            <person name="Silar P."/>
            <person name="Natvig D."/>
            <person name="Lalanne C."/>
            <person name="Gautier V."/>
            <person name="Ament-Velasquez S.L."/>
            <person name="Kruys A."/>
            <person name="Hutchinson M.I."/>
            <person name="Powell A.J."/>
            <person name="Barry K."/>
            <person name="Miller A.N."/>
            <person name="Grigoriev I.V."/>
            <person name="Debuchy R."/>
            <person name="Gladieux P."/>
            <person name="Thoren M.H."/>
            <person name="Johannesson H."/>
        </authorList>
    </citation>
    <scope>NUCLEOTIDE SEQUENCE</scope>
    <source>
        <strain evidence="3">SMH2532-1</strain>
    </source>
</reference>
<dbReference type="Pfam" id="PF00106">
    <property type="entry name" value="adh_short"/>
    <property type="match status" value="1"/>
</dbReference>
<dbReference type="PANTHER" id="PTHR42760">
    <property type="entry name" value="SHORT-CHAIN DEHYDROGENASES/REDUCTASES FAMILY MEMBER"/>
    <property type="match status" value="1"/>
</dbReference>
<keyword evidence="2" id="KW-0560">Oxidoreductase</keyword>
<comment type="caution">
    <text evidence="3">The sequence shown here is derived from an EMBL/GenBank/DDBJ whole genome shotgun (WGS) entry which is preliminary data.</text>
</comment>
<dbReference type="InterPro" id="IPR002347">
    <property type="entry name" value="SDR_fam"/>
</dbReference>
<dbReference type="CDD" id="cd05233">
    <property type="entry name" value="SDR_c"/>
    <property type="match status" value="1"/>
</dbReference>
<dbReference type="PANTHER" id="PTHR42760:SF133">
    <property type="entry name" value="3-OXOACYL-[ACYL-CARRIER-PROTEIN] REDUCTASE"/>
    <property type="match status" value="1"/>
</dbReference>
<protein>
    <submittedName>
        <fullName evidence="3">Uncharacterized protein</fullName>
    </submittedName>
</protein>
<dbReference type="Proteomes" id="UP001174936">
    <property type="component" value="Unassembled WGS sequence"/>
</dbReference>
<evidence type="ECO:0000256" key="1">
    <source>
        <dbReference type="ARBA" id="ARBA00006484"/>
    </source>
</evidence>
<sequence>MPSPPRSVLAVIGSGGIGLASARRLARGRPIFLADASEKNLEAAAKSLRDTGNEVETRLVDVSDFRSVQTFAQAAAGAGRVETVVHTAGLSPAMAAPDRILAVDLVGTANVIEAFRDVVGPGSTLTCVASIARFGAAPSKELSEHLATAPLDELLVNDELQTAASSAASAYSISKAANLLRVQAAVRAWSAKGARINTVSPGVILTSMVRTELTTPSGATIRAMIEGSPLRRAGTAEEIANAVAFLAGPDASFVTGTDLVVDGGFIPGSQGLAAMKQE</sequence>
<dbReference type="AlphaFoldDB" id="A0AA40CI05"/>
<organism evidence="3 4">
    <name type="scientific">Cercophora newfieldiana</name>
    <dbReference type="NCBI Taxonomy" id="92897"/>
    <lineage>
        <taxon>Eukaryota</taxon>
        <taxon>Fungi</taxon>
        <taxon>Dikarya</taxon>
        <taxon>Ascomycota</taxon>
        <taxon>Pezizomycotina</taxon>
        <taxon>Sordariomycetes</taxon>
        <taxon>Sordariomycetidae</taxon>
        <taxon>Sordariales</taxon>
        <taxon>Lasiosphaeriaceae</taxon>
        <taxon>Cercophora</taxon>
    </lineage>
</organism>
<dbReference type="InterPro" id="IPR036291">
    <property type="entry name" value="NAD(P)-bd_dom_sf"/>
</dbReference>
<dbReference type="EMBL" id="JAULSV010000007">
    <property type="protein sequence ID" value="KAK0639172.1"/>
    <property type="molecule type" value="Genomic_DNA"/>
</dbReference>
<dbReference type="NCBIfam" id="NF005395">
    <property type="entry name" value="PRK06940.1"/>
    <property type="match status" value="1"/>
</dbReference>
<dbReference type="PRINTS" id="PR00081">
    <property type="entry name" value="GDHRDH"/>
</dbReference>
<evidence type="ECO:0000313" key="3">
    <source>
        <dbReference type="EMBL" id="KAK0639172.1"/>
    </source>
</evidence>
<evidence type="ECO:0000256" key="2">
    <source>
        <dbReference type="ARBA" id="ARBA00023002"/>
    </source>
</evidence>
<dbReference type="GO" id="GO:0016616">
    <property type="term" value="F:oxidoreductase activity, acting on the CH-OH group of donors, NAD or NADP as acceptor"/>
    <property type="evidence" value="ECO:0007669"/>
    <property type="project" value="TreeGrafter"/>
</dbReference>
<dbReference type="Gene3D" id="3.40.50.720">
    <property type="entry name" value="NAD(P)-binding Rossmann-like Domain"/>
    <property type="match status" value="1"/>
</dbReference>
<dbReference type="Pfam" id="PF13561">
    <property type="entry name" value="adh_short_C2"/>
    <property type="match status" value="1"/>
</dbReference>
<name>A0AA40CI05_9PEZI</name>